<evidence type="ECO:0000313" key="3">
    <source>
        <dbReference type="Proteomes" id="UP000601361"/>
    </source>
</evidence>
<feature type="signal peptide" evidence="1">
    <location>
        <begin position="1"/>
        <end position="26"/>
    </location>
</feature>
<dbReference type="RefSeq" id="WP_188555798.1">
    <property type="nucleotide sequence ID" value="NZ_BMGS01000001.1"/>
</dbReference>
<evidence type="ECO:0008006" key="4">
    <source>
        <dbReference type="Google" id="ProtNLM"/>
    </source>
</evidence>
<name>A0ABQ1WEQ5_9BACT</name>
<keyword evidence="3" id="KW-1185">Reference proteome</keyword>
<proteinExistence type="predicted"/>
<accession>A0ABQ1WEQ5</accession>
<evidence type="ECO:0000256" key="1">
    <source>
        <dbReference type="SAM" id="SignalP"/>
    </source>
</evidence>
<reference evidence="3" key="1">
    <citation type="journal article" date="2019" name="Int. J. Syst. Evol. Microbiol.">
        <title>The Global Catalogue of Microorganisms (GCM) 10K type strain sequencing project: providing services to taxonomists for standard genome sequencing and annotation.</title>
        <authorList>
            <consortium name="The Broad Institute Genomics Platform"/>
            <consortium name="The Broad Institute Genome Sequencing Center for Infectious Disease"/>
            <person name="Wu L."/>
            <person name="Ma J."/>
        </authorList>
    </citation>
    <scope>NUCLEOTIDE SEQUENCE [LARGE SCALE GENOMIC DNA]</scope>
    <source>
        <strain evidence="3">CGMCC 1.12990</strain>
    </source>
</reference>
<comment type="caution">
    <text evidence="2">The sequence shown here is derived from an EMBL/GenBank/DDBJ whole genome shotgun (WGS) entry which is preliminary data.</text>
</comment>
<keyword evidence="1" id="KW-0732">Signal</keyword>
<evidence type="ECO:0000313" key="2">
    <source>
        <dbReference type="EMBL" id="GGG27391.1"/>
    </source>
</evidence>
<sequence>MYASRFTLSLALAASLLAGCARRRNATIPTAKSAPVAAPAPVVASSAARDLTDVLTEELNLTGEQRRKVRAVFTNTAEQANAAQQRLSSNRPALLTELKRINAASDQELQTILTVTQYKQLKAKQRQVQAQMQARKAQ</sequence>
<dbReference type="Proteomes" id="UP000601361">
    <property type="component" value="Unassembled WGS sequence"/>
</dbReference>
<dbReference type="PROSITE" id="PS51257">
    <property type="entry name" value="PROKAR_LIPOPROTEIN"/>
    <property type="match status" value="1"/>
</dbReference>
<protein>
    <recommendedName>
        <fullName evidence="4">DUF4168 domain-containing protein</fullName>
    </recommendedName>
</protein>
<dbReference type="EMBL" id="BMGS01000001">
    <property type="protein sequence ID" value="GGG27391.1"/>
    <property type="molecule type" value="Genomic_DNA"/>
</dbReference>
<gene>
    <name evidence="2" type="ORF">GCM10011378_00240</name>
</gene>
<feature type="chain" id="PRO_5046297908" description="DUF4168 domain-containing protein" evidence="1">
    <location>
        <begin position="27"/>
        <end position="138"/>
    </location>
</feature>
<organism evidence="2 3">
    <name type="scientific">Hymenobacter glacieicola</name>
    <dbReference type="NCBI Taxonomy" id="1562124"/>
    <lineage>
        <taxon>Bacteria</taxon>
        <taxon>Pseudomonadati</taxon>
        <taxon>Bacteroidota</taxon>
        <taxon>Cytophagia</taxon>
        <taxon>Cytophagales</taxon>
        <taxon>Hymenobacteraceae</taxon>
        <taxon>Hymenobacter</taxon>
    </lineage>
</organism>